<comment type="caution">
    <text evidence="3">The sequence shown here is derived from an EMBL/GenBank/DDBJ whole genome shotgun (WGS) entry which is preliminary data.</text>
</comment>
<evidence type="ECO:0000256" key="1">
    <source>
        <dbReference type="ARBA" id="ARBA00005612"/>
    </source>
</evidence>
<dbReference type="RefSeq" id="WP_021227695.1">
    <property type="nucleotide sequence ID" value="NZ_JAJGNP010000003.1"/>
</dbReference>
<accession>A0ABS8H1V5</accession>
<dbReference type="Pfam" id="PF01144">
    <property type="entry name" value="CoA_trans"/>
    <property type="match status" value="1"/>
</dbReference>
<dbReference type="EMBL" id="JAJGNP010000003">
    <property type="protein sequence ID" value="MCC4232281.1"/>
    <property type="molecule type" value="Genomic_DNA"/>
</dbReference>
<comment type="similarity">
    <text evidence="1">Belongs to the 3-oxoacid CoA-transferase subunit A family.</text>
</comment>
<dbReference type="PANTHER" id="PTHR13707:SF60">
    <property type="entry name" value="ACETATE COA-TRANSFERASE SUBUNIT ALPHA"/>
    <property type="match status" value="1"/>
</dbReference>
<organism evidence="3 4">
    <name type="scientific">Sphingobium soli</name>
    <dbReference type="NCBI Taxonomy" id="1591116"/>
    <lineage>
        <taxon>Bacteria</taxon>
        <taxon>Pseudomonadati</taxon>
        <taxon>Pseudomonadota</taxon>
        <taxon>Alphaproteobacteria</taxon>
        <taxon>Sphingomonadales</taxon>
        <taxon>Sphingomonadaceae</taxon>
        <taxon>Sphingobium</taxon>
    </lineage>
</organism>
<dbReference type="InterPro" id="IPR037171">
    <property type="entry name" value="NagB/RpiA_transferase-like"/>
</dbReference>
<dbReference type="SMART" id="SM00882">
    <property type="entry name" value="CoA_trans"/>
    <property type="match status" value="1"/>
</dbReference>
<dbReference type="InterPro" id="IPR004165">
    <property type="entry name" value="CoA_trans_fam_I"/>
</dbReference>
<name>A0ABS8H1V5_9SPHN</name>
<dbReference type="SUPFAM" id="SSF100950">
    <property type="entry name" value="NagB/RpiA/CoA transferase-like"/>
    <property type="match status" value="1"/>
</dbReference>
<dbReference type="InterPro" id="IPR004163">
    <property type="entry name" value="CoA_transf_BS"/>
</dbReference>
<protein>
    <submittedName>
        <fullName evidence="3">CoA transferase subunit A</fullName>
    </submittedName>
</protein>
<dbReference type="InterPro" id="IPR012792">
    <property type="entry name" value="3-oxoacid_CoA-transf_A"/>
</dbReference>
<sequence length="235" mass="25453">MAEKLQVDANIALEGLLFDGMTIAAGGFGLCGIPETLIYAVLESGVRDLTLVSNNAGVDDFGLGILLAEKRVRKMISSYVGENKEFERQFLAGELEVEFNPQGTLAERMRAGGAGIPAFYTRTGVGTMIAEGKEVRRFGDSDYVMETGIVADLALVKAWKADPYGNLVYRKSARNFNPMVATCGQVTVAEAEILVPAGSLDPDSIHTPAVFVQRFIRATSNEKRIERRTIRAEAA</sequence>
<dbReference type="NCBIfam" id="TIGR02429">
    <property type="entry name" value="pcaI_scoA_fam"/>
    <property type="match status" value="1"/>
</dbReference>
<evidence type="ECO:0000313" key="4">
    <source>
        <dbReference type="Proteomes" id="UP001198830"/>
    </source>
</evidence>
<evidence type="ECO:0000313" key="3">
    <source>
        <dbReference type="EMBL" id="MCC4232281.1"/>
    </source>
</evidence>
<dbReference type="Gene3D" id="3.40.1080.10">
    <property type="entry name" value="Glutaconate Coenzyme A-transferase"/>
    <property type="match status" value="1"/>
</dbReference>
<dbReference type="GO" id="GO:0016740">
    <property type="term" value="F:transferase activity"/>
    <property type="evidence" value="ECO:0007669"/>
    <property type="project" value="UniProtKB-KW"/>
</dbReference>
<dbReference type="PROSITE" id="PS01273">
    <property type="entry name" value="COA_TRANSF_1"/>
    <property type="match status" value="1"/>
</dbReference>
<dbReference type="Proteomes" id="UP001198830">
    <property type="component" value="Unassembled WGS sequence"/>
</dbReference>
<proteinExistence type="inferred from homology"/>
<evidence type="ECO:0000256" key="2">
    <source>
        <dbReference type="ARBA" id="ARBA00022679"/>
    </source>
</evidence>
<keyword evidence="4" id="KW-1185">Reference proteome</keyword>
<reference evidence="3 4" key="1">
    <citation type="submission" date="2021-10" db="EMBL/GenBank/DDBJ databases">
        <title>The diversity and Nitrogen Metabolism of Culturable Nitrate-Utilizing Bacteria Within the Oxygen Minimum Zone of the Changjiang (Yangtze River)Estuary.</title>
        <authorList>
            <person name="Zhang D."/>
            <person name="Zheng J."/>
            <person name="Liu S."/>
            <person name="He W."/>
        </authorList>
    </citation>
    <scope>NUCLEOTIDE SEQUENCE [LARGE SCALE GENOMIC DNA]</scope>
    <source>
        <strain evidence="3 4">FXH275-2</strain>
    </source>
</reference>
<dbReference type="PANTHER" id="PTHR13707">
    <property type="entry name" value="KETOACID-COENZYME A TRANSFERASE"/>
    <property type="match status" value="1"/>
</dbReference>
<gene>
    <name evidence="3" type="ORF">LL253_06180</name>
</gene>
<keyword evidence="2 3" id="KW-0808">Transferase</keyword>